<organism evidence="5 6">
    <name type="scientific">Dillenia turbinata</name>
    <dbReference type="NCBI Taxonomy" id="194707"/>
    <lineage>
        <taxon>Eukaryota</taxon>
        <taxon>Viridiplantae</taxon>
        <taxon>Streptophyta</taxon>
        <taxon>Embryophyta</taxon>
        <taxon>Tracheophyta</taxon>
        <taxon>Spermatophyta</taxon>
        <taxon>Magnoliopsida</taxon>
        <taxon>eudicotyledons</taxon>
        <taxon>Gunneridae</taxon>
        <taxon>Pentapetalae</taxon>
        <taxon>Dilleniales</taxon>
        <taxon>Dilleniaceae</taxon>
        <taxon>Dillenia</taxon>
    </lineage>
</organism>
<accession>A0AAN8WF14</accession>
<protein>
    <submittedName>
        <fullName evidence="5">Pumilio RNA-binding repeat</fullName>
    </submittedName>
</protein>
<name>A0AAN8WF14_9MAGN</name>
<dbReference type="Gene3D" id="1.25.10.10">
    <property type="entry name" value="Leucine-rich Repeat Variant"/>
    <property type="match status" value="1"/>
</dbReference>
<dbReference type="PANTHER" id="PTHR33320">
    <property type="entry name" value="METHIONYL-TRNA SYNTHETASE"/>
    <property type="match status" value="1"/>
</dbReference>
<dbReference type="InterPro" id="IPR001313">
    <property type="entry name" value="Pumilio_RNA-bd_rpt"/>
</dbReference>
<dbReference type="SUPFAM" id="SSF48371">
    <property type="entry name" value="ARM repeat"/>
    <property type="match status" value="1"/>
</dbReference>
<reference evidence="5 6" key="1">
    <citation type="submission" date="2023-12" db="EMBL/GenBank/DDBJ databases">
        <title>A high-quality genome assembly for Dillenia turbinata (Dilleniales).</title>
        <authorList>
            <person name="Chanderbali A."/>
        </authorList>
    </citation>
    <scope>NUCLEOTIDE SEQUENCE [LARGE SCALE GENOMIC DNA]</scope>
    <source>
        <strain evidence="5">LSX21</strain>
        <tissue evidence="5">Leaf</tissue>
    </source>
</reference>
<dbReference type="Proteomes" id="UP001370490">
    <property type="component" value="Unassembled WGS sequence"/>
</dbReference>
<keyword evidence="1" id="KW-0677">Repeat</keyword>
<gene>
    <name evidence="5" type="ORF">RJ641_000239</name>
</gene>
<evidence type="ECO:0000313" key="6">
    <source>
        <dbReference type="Proteomes" id="UP001370490"/>
    </source>
</evidence>
<keyword evidence="6" id="KW-1185">Reference proteome</keyword>
<proteinExistence type="predicted"/>
<dbReference type="PROSITE" id="PS50302">
    <property type="entry name" value="PUM"/>
    <property type="match status" value="1"/>
</dbReference>
<keyword evidence="2" id="KW-0810">Translation regulation</keyword>
<dbReference type="GO" id="GO:0006417">
    <property type="term" value="P:regulation of translation"/>
    <property type="evidence" value="ECO:0007669"/>
    <property type="project" value="UniProtKB-KW"/>
</dbReference>
<evidence type="ECO:0000256" key="1">
    <source>
        <dbReference type="ARBA" id="ARBA00022737"/>
    </source>
</evidence>
<dbReference type="GO" id="GO:0003723">
    <property type="term" value="F:RNA binding"/>
    <property type="evidence" value="ECO:0007669"/>
    <property type="project" value="UniProtKB-KW"/>
</dbReference>
<dbReference type="AlphaFoldDB" id="A0AAN8WF14"/>
<dbReference type="PANTHER" id="PTHR33320:SF2">
    <property type="entry name" value="OS07G0564200 PROTEIN"/>
    <property type="match status" value="1"/>
</dbReference>
<keyword evidence="3" id="KW-0694">RNA-binding</keyword>
<dbReference type="InterPro" id="IPR016024">
    <property type="entry name" value="ARM-type_fold"/>
</dbReference>
<evidence type="ECO:0000256" key="3">
    <source>
        <dbReference type="ARBA" id="ARBA00022884"/>
    </source>
</evidence>
<evidence type="ECO:0000256" key="2">
    <source>
        <dbReference type="ARBA" id="ARBA00022845"/>
    </source>
</evidence>
<evidence type="ECO:0000256" key="4">
    <source>
        <dbReference type="PROSITE-ProRule" id="PRU00317"/>
    </source>
</evidence>
<dbReference type="EMBL" id="JBAMMX010000001">
    <property type="protein sequence ID" value="KAK6946766.1"/>
    <property type="molecule type" value="Genomic_DNA"/>
</dbReference>
<dbReference type="InterPro" id="IPR011989">
    <property type="entry name" value="ARM-like"/>
</dbReference>
<feature type="repeat" description="Pumilio" evidence="4">
    <location>
        <begin position="150"/>
        <end position="185"/>
    </location>
</feature>
<sequence length="212" mass="23594">MGTPERKFLRTLLHLYLTRGIDPRDYHESLNRLTDINSGSNAHGSRLTSISELGGYLSLLSQNMVCFCFLVDQKRKIRRSKPAAGICSRCGGGASVADMKTATRFCYSKGNAGEVSETTHELIKTTHGRCVIEFCLRIFSHEDVKPLLSEITDNFSNIAEDRWGCCVVQRCVDVAEGEIKSHLFNHIAANALFLSEDPYGYFSLQQCCVDAS</sequence>
<comment type="caution">
    <text evidence="5">The sequence shown here is derived from an EMBL/GenBank/DDBJ whole genome shotgun (WGS) entry which is preliminary data.</text>
</comment>
<evidence type="ECO:0000313" key="5">
    <source>
        <dbReference type="EMBL" id="KAK6946766.1"/>
    </source>
</evidence>
<dbReference type="SMART" id="SM00025">
    <property type="entry name" value="Pumilio"/>
    <property type="match status" value="2"/>
</dbReference>
<dbReference type="Pfam" id="PF00806">
    <property type="entry name" value="PUF"/>
    <property type="match status" value="2"/>
</dbReference>